<accession>A0A9N8V5L2</accession>
<organism evidence="2 3">
    <name type="scientific">Funneliformis mosseae</name>
    <name type="common">Endomycorrhizal fungus</name>
    <name type="synonym">Glomus mosseae</name>
    <dbReference type="NCBI Taxonomy" id="27381"/>
    <lineage>
        <taxon>Eukaryota</taxon>
        <taxon>Fungi</taxon>
        <taxon>Fungi incertae sedis</taxon>
        <taxon>Mucoromycota</taxon>
        <taxon>Glomeromycotina</taxon>
        <taxon>Glomeromycetes</taxon>
        <taxon>Glomerales</taxon>
        <taxon>Glomeraceae</taxon>
        <taxon>Funneliformis</taxon>
    </lineage>
</organism>
<dbReference type="SUPFAM" id="SSF56112">
    <property type="entry name" value="Protein kinase-like (PK-like)"/>
    <property type="match status" value="1"/>
</dbReference>
<reference evidence="2" key="1">
    <citation type="submission" date="2021-06" db="EMBL/GenBank/DDBJ databases">
        <authorList>
            <person name="Kallberg Y."/>
            <person name="Tangrot J."/>
            <person name="Rosling A."/>
        </authorList>
    </citation>
    <scope>NUCLEOTIDE SEQUENCE</scope>
    <source>
        <strain evidence="2">87-6 pot B 2015</strain>
    </source>
</reference>
<dbReference type="InterPro" id="IPR000719">
    <property type="entry name" value="Prot_kinase_dom"/>
</dbReference>
<dbReference type="PROSITE" id="PS50011">
    <property type="entry name" value="PROTEIN_KINASE_DOM"/>
    <property type="match status" value="1"/>
</dbReference>
<gene>
    <name evidence="2" type="ORF">FMOSSE_LOCUS975</name>
</gene>
<protein>
    <submittedName>
        <fullName evidence="2">12263_t:CDS:1</fullName>
    </submittedName>
</protein>
<dbReference type="Proteomes" id="UP000789375">
    <property type="component" value="Unassembled WGS sequence"/>
</dbReference>
<dbReference type="AlphaFoldDB" id="A0A9N8V5L2"/>
<sequence length="594" mass="69043">MERCDECNQPLGGNWCNNCDAYKFLEESKTIGYRKELHKLNKNEKFQFRRYGICPNCKQLKVDYELCHDCDKSYRECNKCNRPYITSGEEWCNYCDTKRFLEESETLGYHKKLDQLSKEEKIRFRLYGICHDCVQLRIDSRSCINCRRKRCEECDTTKNETWCDNCDGKRFLEESETLGYQKKLDQLSKDEKIQFKRYGICTNCKQLKIDPRSCANCMYGSCNECKQPNISEEKWCNDCDVKSFLKESEIVGYGKEHNDLSRAEKFLFRQYGICHECKQLNTDYGSCIDCNKSYSKCPECKRPYFSEEWCNFCDNKRFLEESKIIGCYKNLNDLTKDEKVHFKEYGICPDCKEMNTGGAWCNKCDPGRFLSEGKTSGNQEIDQIIYDAQKKTEHYYNSFEWIPLDKLESIQHIGRGGFATIYSANWIEGKPYGFREKKRSPPIKVALKEINLDSKMTSVALTNEINIHNLCQNSPLGTIIRFYGISKNSNTGNFIMVLEFAENGKRPTANELSNQLSNLINDASNEGSMIHKQIEEANKINELSTTPSPVSITSLTYVTHPRAIYTSRLLNVKNLPEPKNSSEINETFYSGKIK</sequence>
<evidence type="ECO:0000259" key="1">
    <source>
        <dbReference type="PROSITE" id="PS50011"/>
    </source>
</evidence>
<comment type="caution">
    <text evidence="2">The sequence shown here is derived from an EMBL/GenBank/DDBJ whole genome shotgun (WGS) entry which is preliminary data.</text>
</comment>
<dbReference type="InterPro" id="IPR011009">
    <property type="entry name" value="Kinase-like_dom_sf"/>
</dbReference>
<evidence type="ECO:0000313" key="3">
    <source>
        <dbReference type="Proteomes" id="UP000789375"/>
    </source>
</evidence>
<dbReference type="GO" id="GO:0005524">
    <property type="term" value="F:ATP binding"/>
    <property type="evidence" value="ECO:0007669"/>
    <property type="project" value="InterPro"/>
</dbReference>
<keyword evidence="3" id="KW-1185">Reference proteome</keyword>
<evidence type="ECO:0000313" key="2">
    <source>
        <dbReference type="EMBL" id="CAG8443175.1"/>
    </source>
</evidence>
<dbReference type="InterPro" id="IPR001245">
    <property type="entry name" value="Ser-Thr/Tyr_kinase_cat_dom"/>
</dbReference>
<name>A0A9N8V5L2_FUNMO</name>
<dbReference type="EMBL" id="CAJVPP010000105">
    <property type="protein sequence ID" value="CAG8443175.1"/>
    <property type="molecule type" value="Genomic_DNA"/>
</dbReference>
<dbReference type="Gene3D" id="1.10.510.10">
    <property type="entry name" value="Transferase(Phosphotransferase) domain 1"/>
    <property type="match status" value="1"/>
</dbReference>
<dbReference type="Pfam" id="PF07714">
    <property type="entry name" value="PK_Tyr_Ser-Thr"/>
    <property type="match status" value="1"/>
</dbReference>
<proteinExistence type="predicted"/>
<feature type="domain" description="Protein kinase" evidence="1">
    <location>
        <begin position="407"/>
        <end position="594"/>
    </location>
</feature>
<dbReference type="GO" id="GO:0004672">
    <property type="term" value="F:protein kinase activity"/>
    <property type="evidence" value="ECO:0007669"/>
    <property type="project" value="InterPro"/>
</dbReference>